<name>A0ABW1YPM1_9GAMM</name>
<organism evidence="1 2">
    <name type="scientific">Microbulbifer taiwanensis</name>
    <dbReference type="NCBI Taxonomy" id="986746"/>
    <lineage>
        <taxon>Bacteria</taxon>
        <taxon>Pseudomonadati</taxon>
        <taxon>Pseudomonadota</taxon>
        <taxon>Gammaproteobacteria</taxon>
        <taxon>Cellvibrionales</taxon>
        <taxon>Microbulbiferaceae</taxon>
        <taxon>Microbulbifer</taxon>
    </lineage>
</organism>
<dbReference type="Proteomes" id="UP001596425">
    <property type="component" value="Unassembled WGS sequence"/>
</dbReference>
<comment type="caution">
    <text evidence="1">The sequence shown here is derived from an EMBL/GenBank/DDBJ whole genome shotgun (WGS) entry which is preliminary data.</text>
</comment>
<gene>
    <name evidence="1" type="ORF">ACFQBM_08845</name>
</gene>
<dbReference type="RefSeq" id="WP_193189137.1">
    <property type="nucleotide sequence ID" value="NZ_JACZFR010000001.1"/>
</dbReference>
<evidence type="ECO:0000313" key="1">
    <source>
        <dbReference type="EMBL" id="MFC6633385.1"/>
    </source>
</evidence>
<keyword evidence="2" id="KW-1185">Reference proteome</keyword>
<proteinExistence type="predicted"/>
<evidence type="ECO:0000313" key="2">
    <source>
        <dbReference type="Proteomes" id="UP001596425"/>
    </source>
</evidence>
<dbReference type="EMBL" id="JBHSVR010000001">
    <property type="protein sequence ID" value="MFC6633385.1"/>
    <property type="molecule type" value="Genomic_DNA"/>
</dbReference>
<protein>
    <submittedName>
        <fullName evidence="1">Uncharacterized protein</fullName>
    </submittedName>
</protein>
<reference evidence="2" key="1">
    <citation type="journal article" date="2019" name="Int. J. Syst. Evol. Microbiol.">
        <title>The Global Catalogue of Microorganisms (GCM) 10K type strain sequencing project: providing services to taxonomists for standard genome sequencing and annotation.</title>
        <authorList>
            <consortium name="The Broad Institute Genomics Platform"/>
            <consortium name="The Broad Institute Genome Sequencing Center for Infectious Disease"/>
            <person name="Wu L."/>
            <person name="Ma J."/>
        </authorList>
    </citation>
    <scope>NUCLEOTIDE SEQUENCE [LARGE SCALE GENOMIC DNA]</scope>
    <source>
        <strain evidence="2">CGMCC 1.13718</strain>
    </source>
</reference>
<accession>A0ABW1YPM1</accession>
<sequence>MATLCVSMNLSPLEQKIFDLLIQEDPEKEILKSQISQVEILERSYSGVGVFTKFKVSESAEKLGKERLKLEDFPGAYLTHPALEAGAGVILWLNSGYLDTLECFTYGGDWPANEQLFTVHT</sequence>